<proteinExistence type="predicted"/>
<keyword evidence="2" id="KW-1185">Reference proteome</keyword>
<dbReference type="AlphaFoldDB" id="A0A1K1S044"/>
<protein>
    <submittedName>
        <fullName evidence="1">GLPGLI family protein</fullName>
    </submittedName>
</protein>
<reference evidence="1 2" key="1">
    <citation type="submission" date="2016-11" db="EMBL/GenBank/DDBJ databases">
        <authorList>
            <person name="Jaros S."/>
            <person name="Januszkiewicz K."/>
            <person name="Wedrychowicz H."/>
        </authorList>
    </citation>
    <scope>NUCLEOTIDE SEQUENCE [LARGE SCALE GENOMIC DNA]</scope>
    <source>
        <strain evidence="1 2">CGMCC 1.12145</strain>
    </source>
</reference>
<dbReference type="OrthoDB" id="1068986at2"/>
<evidence type="ECO:0000313" key="2">
    <source>
        <dbReference type="Proteomes" id="UP000182248"/>
    </source>
</evidence>
<name>A0A1K1S044_9FLAO</name>
<dbReference type="RefSeq" id="WP_072319443.1">
    <property type="nucleotide sequence ID" value="NZ_FPJE01000045.1"/>
</dbReference>
<dbReference type="Pfam" id="PF09697">
    <property type="entry name" value="Porph_ging"/>
    <property type="match status" value="1"/>
</dbReference>
<dbReference type="InterPro" id="IPR005901">
    <property type="entry name" value="GLPGLI"/>
</dbReference>
<gene>
    <name evidence="1" type="ORF">SAMN02927921_04229</name>
</gene>
<accession>A0A1K1S044</accession>
<dbReference type="STRING" id="1150368.SAMN02927921_04229"/>
<evidence type="ECO:0000313" key="1">
    <source>
        <dbReference type="EMBL" id="SFW77447.1"/>
    </source>
</evidence>
<dbReference type="Proteomes" id="UP000182248">
    <property type="component" value="Unassembled WGS sequence"/>
</dbReference>
<sequence length="278" mass="32565">MSKFQFLFLFMISFYSYSQEILDSERIRCTYTLQYQIDSTNAENIREELMVLSIGKKNVSKFESYNKKYSDSLMKAIIESNKGNKAVFLKEASEVIRTSPKTKFHYSIYKNYPRGKITIVDKIPGNFFLYEEEMDKINWNIQSDKETISGYECQKATGYFAGRNYIAWFTNEIPINDGPYKFSGLPGLIVKISDIENHYVFTLNSLQKINNSTHIHFISPELKTIKTSKKEVYKAYRKFRENPVQGYAEMGFSAGPEQDRKVKERFKRENNPIELIID</sequence>
<dbReference type="NCBIfam" id="TIGR01200">
    <property type="entry name" value="GLPGLI"/>
    <property type="match status" value="1"/>
</dbReference>
<dbReference type="EMBL" id="FPJE01000045">
    <property type="protein sequence ID" value="SFW77447.1"/>
    <property type="molecule type" value="Genomic_DNA"/>
</dbReference>
<organism evidence="1 2">
    <name type="scientific">Sinomicrobium oceani</name>
    <dbReference type="NCBI Taxonomy" id="1150368"/>
    <lineage>
        <taxon>Bacteria</taxon>
        <taxon>Pseudomonadati</taxon>
        <taxon>Bacteroidota</taxon>
        <taxon>Flavobacteriia</taxon>
        <taxon>Flavobacteriales</taxon>
        <taxon>Flavobacteriaceae</taxon>
        <taxon>Sinomicrobium</taxon>
    </lineage>
</organism>